<feature type="region of interest" description="Disordered" evidence="1">
    <location>
        <begin position="948"/>
        <end position="983"/>
    </location>
</feature>
<evidence type="ECO:0000256" key="1">
    <source>
        <dbReference type="SAM" id="MobiDB-lite"/>
    </source>
</evidence>
<protein>
    <submittedName>
        <fullName evidence="2">Uncharacterized protein</fullName>
    </submittedName>
</protein>
<reference evidence="2" key="1">
    <citation type="submission" date="2023-06" db="EMBL/GenBank/DDBJ databases">
        <authorList>
            <person name="Kurt Z."/>
        </authorList>
    </citation>
    <scope>NUCLEOTIDE SEQUENCE</scope>
</reference>
<feature type="compositionally biased region" description="Basic and acidic residues" evidence="1">
    <location>
        <begin position="969"/>
        <end position="983"/>
    </location>
</feature>
<reference evidence="3 4" key="2">
    <citation type="submission" date="2024-07" db="EMBL/GenBank/DDBJ databases">
        <authorList>
            <person name="Akdeniz Z."/>
        </authorList>
    </citation>
    <scope>NUCLEOTIDE SEQUENCE [LARGE SCALE GENOMIC DNA]</scope>
</reference>
<evidence type="ECO:0000313" key="3">
    <source>
        <dbReference type="EMBL" id="CAL6037916.1"/>
    </source>
</evidence>
<dbReference type="EMBL" id="CATOUU010000824">
    <property type="protein sequence ID" value="CAI9951433.1"/>
    <property type="molecule type" value="Genomic_DNA"/>
</dbReference>
<evidence type="ECO:0000313" key="2">
    <source>
        <dbReference type="EMBL" id="CAI9951433.1"/>
    </source>
</evidence>
<name>A0AA86UWM4_9EUKA</name>
<dbReference type="EMBL" id="CAXDID020000138">
    <property type="protein sequence ID" value="CAL6037916.1"/>
    <property type="molecule type" value="Genomic_DNA"/>
</dbReference>
<dbReference type="Proteomes" id="UP001642409">
    <property type="component" value="Unassembled WGS sequence"/>
</dbReference>
<sequence>MINISLLLPSSSVSQLFTDKYQMANLSVASSTDTKCCRQTCAIFFTETKPIFLTKNQIELDLQRICRMLNIQFSPDMFKNFAPNYQEWIEQFLKLQILRERPDSKPQKKPEAGKQELIFKSEIVDAKEIEDLFEVVDAKNKDKDKKSKKVVNPFSPVYQSQVLQFVGYYVHRLFCANQPARSPENRSPQKSPVQSSKCLEIKPSVQLDAQTVYKASRQIYSLQHLEELVKLCGELSCLQFGYTKQQQQQLKEKEKQDPKKQTQAELSPYQVLPIDLHAAFASFFVINFGDERMASSFNKIFSEVQELGEPRNTIYFGKKANNVQFFKQSVSSQAKAVLDDLYKNLPLLQQLNGFKNGKPNQVAPKAPLETNFRILDQPRNFGQFSIPICDRSIIHSKRSQLKLYRCMSGFQISLEDQFAPQSELVDKLSLVENVAIPLNVQTRPISPAKTDKNDKNAKPAVTVPDELQKVQLVRQQVDHDQLGFSNMYPSSARFDANFLDGWRAVTIGQTIVFQKDQLQLTLGLDEKICISSGGNQCEIQGHAVKMVWGLRSHAIDDVFSLNAETFKPVPNFFSSAVISTCESAMLFQNLSSSSSDEIKIGQIRQEFNVFELVSVESKNFEPLIFESDEKLAYFNLNSIGVQVIFGSKCKLVHTSQNDTFIIKNHSVFAVKSDSSILSFFNVESSGKLPKVIERPVSPTVKGKKEVKQAEQPAEQPVQIFTSPVILYGGPGHALYSSLLEKRSRYLRHCNINSRIAFDLQKKLKPTFSNPENQIKFEIQDPIELLFAMKDECVAQYKTLPAFSQQLQQQLAKKQNIQRLHNELFIPISDTQVSMLQGIYRFVLGGEALAESPLYPSISCYDWAGNTTHLRLGAPLQHKFDVQVQVQTQQQGKTKEVVYETVNQTIFAQDVTNPTVPPCNSSTVQTDTIAQINNLVEQREAEVLKFLEQQKRPKSTASEQTLKKPAKQQKAKEKPVEEPEPQLELKPREIEDILSELVKVEVKTPVALAIDGFVQQTHTMYPRQQDVVLNDVQLEKFVNNLNPAIPNPAQQISQTRYIVVPLAPEQKPILGMQSHIENDAPWMAVNKKDLQGLRYYSSLAGFTQAPGTSFVEGAESAAFRFNEQIFRHFYISEPQLHSKITQLNSKIQKTYEDLKAKQNTGESIATYPKYMQVMKALNDTDAKLLQTLETTKEKSRKILAIRSQKMVQEEDEDLNQDLFQEVADIILSDKKNQLREKPLYINIGQIIINEVILARYYKMNLGFIYINIVQYFLLLSEIQFSFITLQMNIHNIVLETDQTISCAQYVQNQTLFSTTKTFFIQSEQEHYNEYKFKAPIIYFKFITDKIMLVQTIDRVYIRDTQHSLPVPFGNHGLVLSSDGVKDNDTIVVAVIVSKLQPALELYYYNQTTQQVIARPEPYRVYNRISLVQIYGFDARTEVVQMLLKGDYVQLEGIHANKDSKMDRKFFIFQTNMVASEKEICCFKVLKNGVLVVASKDNIKFLELKYLKPIPRSIDDNRIKLDFEAPQINHVVETEEFFYFATDYQLIKVPQIDIMEEKSQRILDLAVNIVSYQNRIIGIEQINSSSKDEIVVIHAI</sequence>
<accession>A0AA86UWM4</accession>
<keyword evidence="4" id="KW-1185">Reference proteome</keyword>
<evidence type="ECO:0000313" key="4">
    <source>
        <dbReference type="Proteomes" id="UP001642409"/>
    </source>
</evidence>
<organism evidence="2">
    <name type="scientific">Hexamita inflata</name>
    <dbReference type="NCBI Taxonomy" id="28002"/>
    <lineage>
        <taxon>Eukaryota</taxon>
        <taxon>Metamonada</taxon>
        <taxon>Diplomonadida</taxon>
        <taxon>Hexamitidae</taxon>
        <taxon>Hexamitinae</taxon>
        <taxon>Hexamita</taxon>
    </lineage>
</organism>
<proteinExistence type="predicted"/>
<comment type="caution">
    <text evidence="2">The sequence shown here is derived from an EMBL/GenBank/DDBJ whole genome shotgun (WGS) entry which is preliminary data.</text>
</comment>
<gene>
    <name evidence="3" type="ORF">HINF_LOCUS37116</name>
    <name evidence="2" type="ORF">HINF_LOCUS39078</name>
</gene>